<protein>
    <recommendedName>
        <fullName evidence="13">SSD domain-containing protein</fullName>
    </recommendedName>
</protein>
<feature type="transmembrane region" description="Helical" evidence="12">
    <location>
        <begin position="318"/>
        <end position="339"/>
    </location>
</feature>
<dbReference type="EMBL" id="ML119673">
    <property type="protein sequence ID" value="RPA82208.1"/>
    <property type="molecule type" value="Genomic_DNA"/>
</dbReference>
<dbReference type="Pfam" id="PF12349">
    <property type="entry name" value="Sterol-sensing"/>
    <property type="match status" value="1"/>
</dbReference>
<dbReference type="Proteomes" id="UP000275078">
    <property type="component" value="Unassembled WGS sequence"/>
</dbReference>
<feature type="region of interest" description="Disordered" evidence="11">
    <location>
        <begin position="1015"/>
        <end position="1055"/>
    </location>
</feature>
<evidence type="ECO:0000256" key="9">
    <source>
        <dbReference type="ARBA" id="ARBA00023136"/>
    </source>
</evidence>
<evidence type="ECO:0000256" key="7">
    <source>
        <dbReference type="ARBA" id="ARBA00022989"/>
    </source>
</evidence>
<keyword evidence="9 12" id="KW-0472">Membrane</keyword>
<feature type="domain" description="SSD" evidence="13">
    <location>
        <begin position="287"/>
        <end position="445"/>
    </location>
</feature>
<evidence type="ECO:0000313" key="14">
    <source>
        <dbReference type="EMBL" id="RPA82208.1"/>
    </source>
</evidence>
<evidence type="ECO:0000256" key="3">
    <source>
        <dbReference type="ARBA" id="ARBA00022574"/>
    </source>
</evidence>
<dbReference type="InterPro" id="IPR030225">
    <property type="entry name" value="SCAP"/>
</dbReference>
<sequence length="1141" mass="126206">MFWALISPLRKTADPPQLGPNSRIRLLFQRHGASIARHPVASIVVSILAAILFCYPFPFLSHSYPGFPSPPNHVWTSARPFSSTRSPPDIGIKQAWVQGSYMGALDRDVLREALRIQQILGGTDRACQAFASEHLDHHGGRSVSADITESYMERLGQKDYGVAQKSFFHSPLLYWNCSETQILSDSDLVDTVNQKSLLHSYANLTVLWGSVFAGKQILHHRLVAADALVITLFYRIDSDAGDAWDVRAEKLVNDPRNPERYDVYPASLEYQTSRMYEFRFMPMTTADNILLFVSYAAVAVYCVFTFRRVPTVKSRSGLFLAAMTQLAGSIMASFTIVSLLKLPVSHIPREFFPLVVIVVGSENIFRLTSAVIATSPEQPTTVRIANAVGEVGFISSVAVLTDLSLLYFLGIVSVPAVREFCTFAAIALIVDFFLHFTYFLAVLSIDVRRLELQDSLEKANSSEDVDWGSSKRGSSPKHLRARMSDILFAGPHPISSRVAGTAILICFLFILNIHFFENDSPLRLAHSFMDYVTSTPPVAAPSPSPSSLPINIARTPQSWLRLQDHLTGMELIRATKPGAHRVLAKVYDPMFFVIKGSTRAKSSSTTWDISTLIDLQDLKAHFRPFIIFAVLITATLTLFMNHLLGGSEPFEEEEDEGSAVEKPLLNIFSLEGGHYLDVVRLASSSVGVVASVGLDRKIMLWKLKGRTTPSKEEIIPACDEQVLWPVMAIVLDSYAEWLAIAPRTGPLAIWNVRESTFFKSIPVDLGSSPPSAFFFAPRHEDREFGPRLIVIRENGWMSEVYINSAYVAHHRIGMNITISSTHGVSTPPLPLKIVSASTQGDIYITAKRGGDWHTYPITITPSPLSPSPFESQIGGCILPLQTLGMVACSRSSSVELVDVLGGAIVKRFSTKRFIPSTLRVFHAQRTTCLHCGCPSVTSFSLAYTEKDTGNFKMHTFTSTRIRDLKICLRAERNRLERKCVGFEIAKEEEFEMESVEGWEPTALNMVAGVRRRTVGRAGSSDSSSSGFSTVSSGLTRRRRGRAEVQEPKEEEDEDEWECWTMDCHGTVTTMPLRETADMSVTGGLLVSRAGPVSKIGTRSLAVGLGSTVKIICVGNERYEGDQVEGVGAEGLGRRRPNMRGR</sequence>
<evidence type="ECO:0000256" key="1">
    <source>
        <dbReference type="ARBA" id="ARBA00004586"/>
    </source>
</evidence>
<feature type="transmembrane region" description="Helical" evidence="12">
    <location>
        <begin position="421"/>
        <end position="445"/>
    </location>
</feature>
<feature type="transmembrane region" description="Helical" evidence="12">
    <location>
        <begin position="393"/>
        <end position="414"/>
    </location>
</feature>
<accession>A0A3N4IC28</accession>
<dbReference type="PANTHER" id="PTHR46378:SF1">
    <property type="entry name" value="STEROL REGULATORY ELEMENT-BINDING PROTEIN CLEAVAGE-ACTIVATING PROTEIN"/>
    <property type="match status" value="1"/>
</dbReference>
<dbReference type="GO" id="GO:0005789">
    <property type="term" value="C:endoplasmic reticulum membrane"/>
    <property type="evidence" value="ECO:0007669"/>
    <property type="project" value="UniProtKB-SubCell"/>
</dbReference>
<keyword evidence="5" id="KW-0677">Repeat</keyword>
<dbReference type="GO" id="GO:0045540">
    <property type="term" value="P:regulation of cholesterol biosynthetic process"/>
    <property type="evidence" value="ECO:0007669"/>
    <property type="project" value="TreeGrafter"/>
</dbReference>
<feature type="transmembrane region" description="Helical" evidence="12">
    <location>
        <begin position="498"/>
        <end position="516"/>
    </location>
</feature>
<evidence type="ECO:0000256" key="6">
    <source>
        <dbReference type="ARBA" id="ARBA00022824"/>
    </source>
</evidence>
<keyword evidence="4 12" id="KW-0812">Transmembrane</keyword>
<dbReference type="InterPro" id="IPR036322">
    <property type="entry name" value="WD40_repeat_dom_sf"/>
</dbReference>
<proteinExistence type="predicted"/>
<feature type="transmembrane region" description="Helical" evidence="12">
    <location>
        <begin position="40"/>
        <end position="60"/>
    </location>
</feature>
<dbReference type="SUPFAM" id="SSF50978">
    <property type="entry name" value="WD40 repeat-like"/>
    <property type="match status" value="1"/>
</dbReference>
<feature type="transmembrane region" description="Helical" evidence="12">
    <location>
        <begin position="625"/>
        <end position="644"/>
    </location>
</feature>
<keyword evidence="3" id="KW-0853">WD repeat</keyword>
<evidence type="ECO:0000256" key="11">
    <source>
        <dbReference type="SAM" id="MobiDB-lite"/>
    </source>
</evidence>
<keyword evidence="6" id="KW-0256">Endoplasmic reticulum</keyword>
<evidence type="ECO:0000256" key="10">
    <source>
        <dbReference type="ARBA" id="ARBA00023180"/>
    </source>
</evidence>
<gene>
    <name evidence="14" type="ORF">BJ508DRAFT_93116</name>
</gene>
<keyword evidence="8" id="KW-0333">Golgi apparatus</keyword>
<dbReference type="InterPro" id="IPR000731">
    <property type="entry name" value="SSD"/>
</dbReference>
<dbReference type="PROSITE" id="PS50156">
    <property type="entry name" value="SSD"/>
    <property type="match status" value="1"/>
</dbReference>
<evidence type="ECO:0000256" key="8">
    <source>
        <dbReference type="ARBA" id="ARBA00023034"/>
    </source>
</evidence>
<evidence type="ECO:0000256" key="4">
    <source>
        <dbReference type="ARBA" id="ARBA00022692"/>
    </source>
</evidence>
<evidence type="ECO:0000256" key="5">
    <source>
        <dbReference type="ARBA" id="ARBA00022737"/>
    </source>
</evidence>
<comment type="subcellular location">
    <subcellularLocation>
        <location evidence="1">Endoplasmic reticulum membrane</location>
    </subcellularLocation>
    <subcellularLocation>
        <location evidence="2">Golgi apparatus membrane</location>
        <topology evidence="2">Multi-pass membrane protein</topology>
    </subcellularLocation>
</comment>
<dbReference type="GO" id="GO:0032933">
    <property type="term" value="P:SREBP signaling pathway"/>
    <property type="evidence" value="ECO:0007669"/>
    <property type="project" value="InterPro"/>
</dbReference>
<dbReference type="GO" id="GO:0032934">
    <property type="term" value="F:sterol binding"/>
    <property type="evidence" value="ECO:0007669"/>
    <property type="project" value="InterPro"/>
</dbReference>
<reference evidence="14 15" key="1">
    <citation type="journal article" date="2018" name="Nat. Ecol. Evol.">
        <title>Pezizomycetes genomes reveal the molecular basis of ectomycorrhizal truffle lifestyle.</title>
        <authorList>
            <person name="Murat C."/>
            <person name="Payen T."/>
            <person name="Noel B."/>
            <person name="Kuo A."/>
            <person name="Morin E."/>
            <person name="Chen J."/>
            <person name="Kohler A."/>
            <person name="Krizsan K."/>
            <person name="Balestrini R."/>
            <person name="Da Silva C."/>
            <person name="Montanini B."/>
            <person name="Hainaut M."/>
            <person name="Levati E."/>
            <person name="Barry K.W."/>
            <person name="Belfiori B."/>
            <person name="Cichocki N."/>
            <person name="Clum A."/>
            <person name="Dockter R.B."/>
            <person name="Fauchery L."/>
            <person name="Guy J."/>
            <person name="Iotti M."/>
            <person name="Le Tacon F."/>
            <person name="Lindquist E.A."/>
            <person name="Lipzen A."/>
            <person name="Malagnac F."/>
            <person name="Mello A."/>
            <person name="Molinier V."/>
            <person name="Miyauchi S."/>
            <person name="Poulain J."/>
            <person name="Riccioni C."/>
            <person name="Rubini A."/>
            <person name="Sitrit Y."/>
            <person name="Splivallo R."/>
            <person name="Traeger S."/>
            <person name="Wang M."/>
            <person name="Zifcakova L."/>
            <person name="Wipf D."/>
            <person name="Zambonelli A."/>
            <person name="Paolocci F."/>
            <person name="Nowrousian M."/>
            <person name="Ottonello S."/>
            <person name="Baldrian P."/>
            <person name="Spatafora J.W."/>
            <person name="Henrissat B."/>
            <person name="Nagy L.G."/>
            <person name="Aury J.M."/>
            <person name="Wincker P."/>
            <person name="Grigoriev I.V."/>
            <person name="Bonfante P."/>
            <person name="Martin F.M."/>
        </authorList>
    </citation>
    <scope>NUCLEOTIDE SEQUENCE [LARGE SCALE GENOMIC DNA]</scope>
    <source>
        <strain evidence="14 15">RN42</strain>
    </source>
</reference>
<dbReference type="STRING" id="1160509.A0A3N4IC28"/>
<feature type="compositionally biased region" description="Low complexity" evidence="11">
    <location>
        <begin position="1015"/>
        <end position="1033"/>
    </location>
</feature>
<dbReference type="GO" id="GO:0000139">
    <property type="term" value="C:Golgi membrane"/>
    <property type="evidence" value="ECO:0007669"/>
    <property type="project" value="UniProtKB-SubCell"/>
</dbReference>
<dbReference type="SUPFAM" id="SSF82866">
    <property type="entry name" value="Multidrug efflux transporter AcrB transmembrane domain"/>
    <property type="match status" value="1"/>
</dbReference>
<organism evidence="14 15">
    <name type="scientific">Ascobolus immersus RN42</name>
    <dbReference type="NCBI Taxonomy" id="1160509"/>
    <lineage>
        <taxon>Eukaryota</taxon>
        <taxon>Fungi</taxon>
        <taxon>Dikarya</taxon>
        <taxon>Ascomycota</taxon>
        <taxon>Pezizomycotina</taxon>
        <taxon>Pezizomycetes</taxon>
        <taxon>Pezizales</taxon>
        <taxon>Ascobolaceae</taxon>
        <taxon>Ascobolus</taxon>
    </lineage>
</organism>
<keyword evidence="15" id="KW-1185">Reference proteome</keyword>
<name>A0A3N4IC28_ASCIM</name>
<feature type="transmembrane region" description="Helical" evidence="12">
    <location>
        <begin position="289"/>
        <end position="306"/>
    </location>
</feature>
<dbReference type="GO" id="GO:0032936">
    <property type="term" value="C:SREBP-SCAP complex"/>
    <property type="evidence" value="ECO:0007669"/>
    <property type="project" value="TreeGrafter"/>
</dbReference>
<dbReference type="PANTHER" id="PTHR46378">
    <property type="entry name" value="STEROL REGULATORY ELEMENT-BINDING PROTEIN CLEAVAGE-ACTIVATING PROTEIN"/>
    <property type="match status" value="1"/>
</dbReference>
<keyword evidence="7 12" id="KW-1133">Transmembrane helix</keyword>
<keyword evidence="10" id="KW-0325">Glycoprotein</keyword>
<evidence type="ECO:0000256" key="12">
    <source>
        <dbReference type="SAM" id="Phobius"/>
    </source>
</evidence>
<evidence type="ECO:0000259" key="13">
    <source>
        <dbReference type="PROSITE" id="PS50156"/>
    </source>
</evidence>
<evidence type="ECO:0000313" key="15">
    <source>
        <dbReference type="Proteomes" id="UP000275078"/>
    </source>
</evidence>
<dbReference type="InterPro" id="IPR053958">
    <property type="entry name" value="HMGCR/SNAP/NPC1-like_SSD"/>
</dbReference>
<evidence type="ECO:0000256" key="2">
    <source>
        <dbReference type="ARBA" id="ARBA00004653"/>
    </source>
</evidence>
<dbReference type="AlphaFoldDB" id="A0A3N4IC28"/>
<dbReference type="OrthoDB" id="1914839at2759"/>